<protein>
    <recommendedName>
        <fullName evidence="3">Di-and tripeptidase</fullName>
    </recommendedName>
</protein>
<accession>A0ABQ2KB93</accession>
<dbReference type="RefSeq" id="WP_229739691.1">
    <property type="nucleotide sequence ID" value="NZ_BMNE01000002.1"/>
</dbReference>
<evidence type="ECO:0000313" key="2">
    <source>
        <dbReference type="Proteomes" id="UP000658127"/>
    </source>
</evidence>
<organism evidence="1 2">
    <name type="scientific">Nocardia rhizosphaerihabitans</name>
    <dbReference type="NCBI Taxonomy" id="1691570"/>
    <lineage>
        <taxon>Bacteria</taxon>
        <taxon>Bacillati</taxon>
        <taxon>Actinomycetota</taxon>
        <taxon>Actinomycetes</taxon>
        <taxon>Mycobacteriales</taxon>
        <taxon>Nocardiaceae</taxon>
        <taxon>Nocardia</taxon>
    </lineage>
</organism>
<dbReference type="EMBL" id="BMNE01000002">
    <property type="protein sequence ID" value="GGN76046.1"/>
    <property type="molecule type" value="Genomic_DNA"/>
</dbReference>
<dbReference type="Proteomes" id="UP000658127">
    <property type="component" value="Unassembled WGS sequence"/>
</dbReference>
<evidence type="ECO:0000313" key="1">
    <source>
        <dbReference type="EMBL" id="GGN76046.1"/>
    </source>
</evidence>
<evidence type="ECO:0008006" key="3">
    <source>
        <dbReference type="Google" id="ProtNLM"/>
    </source>
</evidence>
<comment type="caution">
    <text evidence="1">The sequence shown here is derived from an EMBL/GenBank/DDBJ whole genome shotgun (WGS) entry which is preliminary data.</text>
</comment>
<name>A0ABQ2KB93_9NOCA</name>
<gene>
    <name evidence="1" type="ORF">GCM10011610_21000</name>
</gene>
<sequence length="245" mass="25645">MFNKAIEKAVVDVLDTGSKLQAPAVRRYVEFLRERHPGESPAQIVERLEKQYLLAVTGSGAAVGATAAVPGIGTLAALGAISAETAFFMEASALFTLAEAYVHGIEPEDKETRRAMVLAVVLGDTGMAIVQKGLGTSSKNWAGMVANKVPGLSSINNKLLQQFIKRFITKRAALMAGKILPAGIGAAIGGAGNRALGRITVDNARKAFGPAPAFWPTPLHRVIDADPLPAIDATPAKNAAPAKKR</sequence>
<proteinExistence type="predicted"/>
<keyword evidence="2" id="KW-1185">Reference proteome</keyword>
<reference evidence="2" key="1">
    <citation type="journal article" date="2019" name="Int. J. Syst. Evol. Microbiol.">
        <title>The Global Catalogue of Microorganisms (GCM) 10K type strain sequencing project: providing services to taxonomists for standard genome sequencing and annotation.</title>
        <authorList>
            <consortium name="The Broad Institute Genomics Platform"/>
            <consortium name="The Broad Institute Genome Sequencing Center for Infectious Disease"/>
            <person name="Wu L."/>
            <person name="Ma J."/>
        </authorList>
    </citation>
    <scope>NUCLEOTIDE SEQUENCE [LARGE SCALE GENOMIC DNA]</scope>
    <source>
        <strain evidence="2">CGMCC 4.7329</strain>
    </source>
</reference>